<dbReference type="InterPro" id="IPR050281">
    <property type="entry name" value="Flavin_monoamine_oxidase"/>
</dbReference>
<dbReference type="GO" id="GO:0032259">
    <property type="term" value="P:methylation"/>
    <property type="evidence" value="ECO:0007669"/>
    <property type="project" value="UniProtKB-KW"/>
</dbReference>
<dbReference type="PANTHER" id="PTHR10742">
    <property type="entry name" value="FLAVIN MONOAMINE OXIDASE"/>
    <property type="match status" value="1"/>
</dbReference>
<dbReference type="GO" id="GO:0006338">
    <property type="term" value="P:chromatin remodeling"/>
    <property type="evidence" value="ECO:0007669"/>
    <property type="project" value="TreeGrafter"/>
</dbReference>
<dbReference type="SUPFAM" id="SSF54373">
    <property type="entry name" value="FAD-linked reductases, C-terminal domain"/>
    <property type="match status" value="1"/>
</dbReference>
<dbReference type="InterPro" id="IPR036188">
    <property type="entry name" value="FAD/NAD-bd_sf"/>
</dbReference>
<dbReference type="Proteomes" id="UP000583496">
    <property type="component" value="Unassembled WGS sequence"/>
</dbReference>
<dbReference type="Gene3D" id="3.90.660.10">
    <property type="match status" value="1"/>
</dbReference>
<comment type="caution">
    <text evidence="8">The sequence shown here is derived from an EMBL/GenBank/DDBJ whole genome shotgun (WGS) entry which is preliminary data.</text>
</comment>
<keyword evidence="8" id="KW-0489">Methyltransferase</keyword>
<evidence type="ECO:0000256" key="5">
    <source>
        <dbReference type="ARBA" id="ARBA00023002"/>
    </source>
</evidence>
<reference evidence="8 9" key="1">
    <citation type="submission" date="2019-09" db="EMBL/GenBank/DDBJ databases">
        <title>Bird 10,000 Genomes (B10K) Project - Family phase.</title>
        <authorList>
            <person name="Zhang G."/>
        </authorList>
    </citation>
    <scope>NUCLEOTIDE SEQUENCE [LARGE SCALE GENOMIC DNA]</scope>
    <source>
        <strain evidence="8">B10K-DU-002-71</strain>
        <tissue evidence="8">Muscle</tissue>
    </source>
</reference>
<evidence type="ECO:0000256" key="1">
    <source>
        <dbReference type="ARBA" id="ARBA00001974"/>
    </source>
</evidence>
<evidence type="ECO:0000256" key="2">
    <source>
        <dbReference type="ARBA" id="ARBA00005995"/>
    </source>
</evidence>
<organism evidence="8 9">
    <name type="scientific">Pomatostomus ruficeps</name>
    <name type="common">Chestnut-crowned babbler</name>
    <dbReference type="NCBI Taxonomy" id="9176"/>
    <lineage>
        <taxon>Eukaryota</taxon>
        <taxon>Metazoa</taxon>
        <taxon>Chordata</taxon>
        <taxon>Craniata</taxon>
        <taxon>Vertebrata</taxon>
        <taxon>Euteleostomi</taxon>
        <taxon>Archelosauria</taxon>
        <taxon>Archosauria</taxon>
        <taxon>Dinosauria</taxon>
        <taxon>Saurischia</taxon>
        <taxon>Theropoda</taxon>
        <taxon>Coelurosauria</taxon>
        <taxon>Aves</taxon>
        <taxon>Neognathae</taxon>
        <taxon>Neoaves</taxon>
        <taxon>Telluraves</taxon>
        <taxon>Australaves</taxon>
        <taxon>Passeriformes</taxon>
        <taxon>Sylvioidea</taxon>
        <taxon>Timaliidae</taxon>
        <taxon>Pomatostomus</taxon>
    </lineage>
</organism>
<dbReference type="Gene3D" id="3.50.50.60">
    <property type="entry name" value="FAD/NAD(P)-binding domain"/>
    <property type="match status" value="1"/>
</dbReference>
<feature type="non-terminal residue" evidence="8">
    <location>
        <position position="1"/>
    </location>
</feature>
<dbReference type="Pfam" id="PF01593">
    <property type="entry name" value="Amino_oxidase"/>
    <property type="match status" value="1"/>
</dbReference>
<dbReference type="GO" id="GO:0016491">
    <property type="term" value="F:oxidoreductase activity"/>
    <property type="evidence" value="ECO:0007669"/>
    <property type="project" value="UniProtKB-KW"/>
</dbReference>
<dbReference type="OrthoDB" id="9982100at2759"/>
<dbReference type="AlphaFoldDB" id="A0A7L2TGZ3"/>
<keyword evidence="8" id="KW-0808">Transferase</keyword>
<dbReference type="GO" id="GO:0003682">
    <property type="term" value="F:chromatin binding"/>
    <property type="evidence" value="ECO:0007669"/>
    <property type="project" value="TreeGrafter"/>
</dbReference>
<dbReference type="InterPro" id="IPR002937">
    <property type="entry name" value="Amino_oxidase"/>
</dbReference>
<dbReference type="PANTHER" id="PTHR10742:SF386">
    <property type="entry name" value="LYSINE-SPECIFIC HISTONE DEMETHYLASE 1A"/>
    <property type="match status" value="1"/>
</dbReference>
<name>A0A7L2TGZ3_POMRU</name>
<keyword evidence="4" id="KW-0274">FAD</keyword>
<dbReference type="GO" id="GO:0008168">
    <property type="term" value="F:methyltransferase activity"/>
    <property type="evidence" value="ECO:0007669"/>
    <property type="project" value="UniProtKB-KW"/>
</dbReference>
<feature type="signal peptide" evidence="6">
    <location>
        <begin position="1"/>
        <end position="15"/>
    </location>
</feature>
<keyword evidence="9" id="KW-1185">Reference proteome</keyword>
<accession>A0A7L2TGZ3</accession>
<comment type="similarity">
    <text evidence="2">Belongs to the flavin monoamine oxidase family.</text>
</comment>
<sequence length="130" mass="13999">LLQFALCVFITNCRTCTVSTTEAPVLPQPKETVVSRWRADPWARGSYSYVAAGSSGNDYDLMAQPITPGPAIPGAPQPIPRLFFAGEHTIRNYPATVHGALLSGLREAGRIADQFLGAMYTLPRQPTPGV</sequence>
<evidence type="ECO:0000259" key="7">
    <source>
        <dbReference type="Pfam" id="PF01593"/>
    </source>
</evidence>
<feature type="chain" id="PRO_5029674579" evidence="6">
    <location>
        <begin position="16"/>
        <end position="130"/>
    </location>
</feature>
<evidence type="ECO:0000256" key="4">
    <source>
        <dbReference type="ARBA" id="ARBA00022827"/>
    </source>
</evidence>
<dbReference type="FunFam" id="3.50.50.60:FF:000027">
    <property type="entry name" value="Lysine-specific histone demethylase"/>
    <property type="match status" value="1"/>
</dbReference>
<feature type="domain" description="Amine oxidase" evidence="7">
    <location>
        <begin position="26"/>
        <end position="111"/>
    </location>
</feature>
<evidence type="ECO:0000313" key="9">
    <source>
        <dbReference type="Proteomes" id="UP000583496"/>
    </source>
</evidence>
<keyword evidence="6" id="KW-0732">Signal</keyword>
<dbReference type="GO" id="GO:0050660">
    <property type="term" value="F:flavin adenine dinucleotide binding"/>
    <property type="evidence" value="ECO:0007669"/>
    <property type="project" value="TreeGrafter"/>
</dbReference>
<feature type="non-terminal residue" evidence="8">
    <location>
        <position position="130"/>
    </location>
</feature>
<evidence type="ECO:0000313" key="8">
    <source>
        <dbReference type="EMBL" id="NXS32641.1"/>
    </source>
</evidence>
<evidence type="ECO:0000256" key="6">
    <source>
        <dbReference type="SAM" id="SignalP"/>
    </source>
</evidence>
<evidence type="ECO:0000256" key="3">
    <source>
        <dbReference type="ARBA" id="ARBA00022630"/>
    </source>
</evidence>
<keyword evidence="3" id="KW-0285">Flavoprotein</keyword>
<dbReference type="EMBL" id="VYZT01034605">
    <property type="protein sequence ID" value="NXS32641.1"/>
    <property type="molecule type" value="Genomic_DNA"/>
</dbReference>
<dbReference type="SUPFAM" id="SSF51905">
    <property type="entry name" value="FAD/NAD(P)-binding domain"/>
    <property type="match status" value="1"/>
</dbReference>
<keyword evidence="5" id="KW-0560">Oxidoreductase</keyword>
<gene>
    <name evidence="8" type="primary">Kdm1a</name>
    <name evidence="8" type="ORF">POSRUF_R14530</name>
</gene>
<proteinExistence type="inferred from homology"/>
<comment type="cofactor">
    <cofactor evidence="1">
        <name>FAD</name>
        <dbReference type="ChEBI" id="CHEBI:57692"/>
    </cofactor>
</comment>
<protein>
    <submittedName>
        <fullName evidence="8">KDM1A demethylase</fullName>
    </submittedName>
</protein>